<dbReference type="SUPFAM" id="SSF56219">
    <property type="entry name" value="DNase I-like"/>
    <property type="match status" value="1"/>
</dbReference>
<dbReference type="CDD" id="cd01650">
    <property type="entry name" value="RT_nLTR_like"/>
    <property type="match status" value="1"/>
</dbReference>
<organism evidence="2 3">
    <name type="scientific">Cucumis melo var. makuwa</name>
    <name type="common">Oriental melon</name>
    <dbReference type="NCBI Taxonomy" id="1194695"/>
    <lineage>
        <taxon>Eukaryota</taxon>
        <taxon>Viridiplantae</taxon>
        <taxon>Streptophyta</taxon>
        <taxon>Embryophyta</taxon>
        <taxon>Tracheophyta</taxon>
        <taxon>Spermatophyta</taxon>
        <taxon>Magnoliopsida</taxon>
        <taxon>eudicotyledons</taxon>
        <taxon>Gunneridae</taxon>
        <taxon>Pentapetalae</taxon>
        <taxon>rosids</taxon>
        <taxon>fabids</taxon>
        <taxon>Cucurbitales</taxon>
        <taxon>Cucurbitaceae</taxon>
        <taxon>Benincaseae</taxon>
        <taxon>Cucumis</taxon>
    </lineage>
</organism>
<dbReference type="PANTHER" id="PTHR31635">
    <property type="entry name" value="REVERSE TRANSCRIPTASE DOMAIN-CONTAINING PROTEIN-RELATED"/>
    <property type="match status" value="1"/>
</dbReference>
<evidence type="ECO:0000313" key="2">
    <source>
        <dbReference type="EMBL" id="TYK03140.1"/>
    </source>
</evidence>
<proteinExistence type="predicted"/>
<dbReference type="SUPFAM" id="SSF56672">
    <property type="entry name" value="DNA/RNA polymerases"/>
    <property type="match status" value="1"/>
</dbReference>
<dbReference type="Pfam" id="PF00078">
    <property type="entry name" value="RVT_1"/>
    <property type="match status" value="1"/>
</dbReference>
<dbReference type="PANTHER" id="PTHR31635:SF196">
    <property type="entry name" value="REVERSE TRANSCRIPTASE DOMAIN-CONTAINING PROTEIN-RELATED"/>
    <property type="match status" value="1"/>
</dbReference>
<dbReference type="InterPro" id="IPR000477">
    <property type="entry name" value="RT_dom"/>
</dbReference>
<reference evidence="2 3" key="1">
    <citation type="submission" date="2019-08" db="EMBL/GenBank/DDBJ databases">
        <title>Draft genome sequences of two oriental melons (Cucumis melo L. var makuwa).</title>
        <authorList>
            <person name="Kwon S.-Y."/>
        </authorList>
    </citation>
    <scope>NUCLEOTIDE SEQUENCE [LARGE SCALE GENOMIC DNA]</scope>
    <source>
        <strain evidence="3">cv. Chang Bougi</strain>
        <tissue evidence="2">Leaf</tissue>
    </source>
</reference>
<dbReference type="Gene3D" id="3.60.10.10">
    <property type="entry name" value="Endonuclease/exonuclease/phosphatase"/>
    <property type="match status" value="1"/>
</dbReference>
<dbReference type="AlphaFoldDB" id="A0A5D3BVM7"/>
<sequence>MILTETRLKITNKRIIKSLWPSNSINWIAKNALGSSGGILILWDAQNHSLLSHEEGIFSLSANFLFNNNLSWWLTGLYGPVKRRERIHFWAELHNLQHLNSFPWILGGDLNVTRLREESTSVSSSSHSSRMLNNFINNNLLLDPPLINNRFTWSNLRNPPTFSRIDRFLYNSTWENLFSPHTTRTLPRSTSDHFPLVCEDSNPKLSWGPVPFRLNSIALNDPDFKRNMGRCIIREVDSIDKKELDTPLSQEESNRRLALKADLSELSLKESQFWYQRAKKLWLREGDENSSFFHRICSSRQKRSFIHEIQDEEDNLDWNLIEHSEWSHLCAPFLEDEIKGVINSLDGKKTPGPDGFPISFFKSYWYLLKEDIMDIFKDFYDKGVINKNMNNTYIALIPKKKDYSNPKDFRPISQTTSIYKIIAKTLSNRLKTSLPDTISGNQLAFVKNRQITDAILMANEAVDFWKMKKIKGFILKLDIEKAFDNLNWDFIDFVLEKKNFPNLWRKWIRGCISNVTYSVIVNGRPQGRIKANRGLRQGDPLSTFLFVIAMDYLSRLLSHLESSGAIKGVSLSNNCNISHILFADDILLFIKDNDYFLNNLRMALSLFERASGLKINLLKSALVPVNVSENRAKECASFWVYPAILSPSPTWEFLLISKGGRLTLIKSTLSSLPIYQLSVFQAPSLTCKNIEKFWRNFLWKGNNRSEGSHLINWTKVSKSKEEGGLGISRLHVTNKALLTKWLWRYLSEPNALWRRLIQCKYKGKYPGDIPSNISSSSSKAPWRSIIDNIDWFKSNQSWDLNNGDQISFWYSNWSLEGRLSTAYPRLFALSLDKEISVKDAWNTLDNQWNKSFRRELNDRERSKWAKILEILPTPRSNRGSSKPTWTPDSN</sequence>
<dbReference type="GO" id="GO:0003824">
    <property type="term" value="F:catalytic activity"/>
    <property type="evidence" value="ECO:0007669"/>
    <property type="project" value="InterPro"/>
</dbReference>
<gene>
    <name evidence="2" type="ORF">E5676_scaffold11G00150</name>
</gene>
<dbReference type="EMBL" id="SSTD01015294">
    <property type="protein sequence ID" value="TYK03140.1"/>
    <property type="molecule type" value="Genomic_DNA"/>
</dbReference>
<name>A0A5D3BVM7_CUCMM</name>
<evidence type="ECO:0000313" key="3">
    <source>
        <dbReference type="Proteomes" id="UP000321947"/>
    </source>
</evidence>
<dbReference type="Proteomes" id="UP000321947">
    <property type="component" value="Unassembled WGS sequence"/>
</dbReference>
<feature type="domain" description="Reverse transcriptase" evidence="1">
    <location>
        <begin position="378"/>
        <end position="644"/>
    </location>
</feature>
<evidence type="ECO:0000259" key="1">
    <source>
        <dbReference type="PROSITE" id="PS50878"/>
    </source>
</evidence>
<accession>A0A5D3BVM7</accession>
<dbReference type="PROSITE" id="PS50878">
    <property type="entry name" value="RT_POL"/>
    <property type="match status" value="1"/>
</dbReference>
<dbReference type="Pfam" id="PF03372">
    <property type="entry name" value="Exo_endo_phos"/>
    <property type="match status" value="1"/>
</dbReference>
<dbReference type="InterPro" id="IPR043502">
    <property type="entry name" value="DNA/RNA_pol_sf"/>
</dbReference>
<protein>
    <submittedName>
        <fullName evidence="2">LINE-1 retrotransposable element ORF2 protein</fullName>
    </submittedName>
</protein>
<dbReference type="InterPro" id="IPR005135">
    <property type="entry name" value="Endo/exonuclease/phosphatase"/>
</dbReference>
<comment type="caution">
    <text evidence="2">The sequence shown here is derived from an EMBL/GenBank/DDBJ whole genome shotgun (WGS) entry which is preliminary data.</text>
</comment>
<dbReference type="InterPro" id="IPR036691">
    <property type="entry name" value="Endo/exonu/phosph_ase_sf"/>
</dbReference>